<dbReference type="PANTHER" id="PTHR13507">
    <property type="entry name" value="PRKR-INTERACTING PROTEIN 1"/>
    <property type="match status" value="1"/>
</dbReference>
<accession>A0ABQ8V0N6</accession>
<feature type="region of interest" description="Disordered" evidence="1">
    <location>
        <begin position="1"/>
        <end position="48"/>
    </location>
</feature>
<feature type="compositionally biased region" description="Low complexity" evidence="1">
    <location>
        <begin position="140"/>
        <end position="160"/>
    </location>
</feature>
<comment type="caution">
    <text evidence="2">The sequence shown here is derived from an EMBL/GenBank/DDBJ whole genome shotgun (WGS) entry which is preliminary data.</text>
</comment>
<organism evidence="2 3">
    <name type="scientific">Paratrimastix pyriformis</name>
    <dbReference type="NCBI Taxonomy" id="342808"/>
    <lineage>
        <taxon>Eukaryota</taxon>
        <taxon>Metamonada</taxon>
        <taxon>Preaxostyla</taxon>
        <taxon>Paratrimastigidae</taxon>
        <taxon>Paratrimastix</taxon>
    </lineage>
</organism>
<evidence type="ECO:0000256" key="1">
    <source>
        <dbReference type="SAM" id="MobiDB-lite"/>
    </source>
</evidence>
<name>A0ABQ8V0N6_9EUKA</name>
<gene>
    <name evidence="2" type="ORF">PAPYR_642</name>
</gene>
<feature type="region of interest" description="Disordered" evidence="1">
    <location>
        <begin position="91"/>
        <end position="249"/>
    </location>
</feature>
<sequence>MSEKKDTSAEKSGDPNRKGKRSNRPLGSAPPEIVKFVPGSTAGAGSGEFHVYRHLRRKELYRLRMMDRDAEKQRLDEEFEKRVEENKAIEEAKLEKNQKKRQKKKARIQQARAAAKGKGATAANPQEVLQEKGPTEGKPADSGAAAGAPAGVPAAPRPAATISQSYIDDGREPEEPSSDEAEGSDGDEGSDADGPDHPHKTSRAKAAKDQPAGAAQAEQPQSPPSAATAPAVTEAPIAQEKTEGTAPAQ</sequence>
<keyword evidence="3" id="KW-1185">Reference proteome</keyword>
<feature type="compositionally biased region" description="Basic residues" evidence="1">
    <location>
        <begin position="98"/>
        <end position="107"/>
    </location>
</feature>
<dbReference type="PANTHER" id="PTHR13507:SF0">
    <property type="entry name" value="PRKR-INTERACTING PROTEIN 1"/>
    <property type="match status" value="1"/>
</dbReference>
<evidence type="ECO:0000313" key="3">
    <source>
        <dbReference type="Proteomes" id="UP001141327"/>
    </source>
</evidence>
<dbReference type="EMBL" id="JAPMOS010000002">
    <property type="protein sequence ID" value="KAJ4462645.1"/>
    <property type="molecule type" value="Genomic_DNA"/>
</dbReference>
<feature type="compositionally biased region" description="Low complexity" evidence="1">
    <location>
        <begin position="108"/>
        <end position="123"/>
    </location>
</feature>
<dbReference type="InterPro" id="IPR009548">
    <property type="entry name" value="Prkrip1"/>
</dbReference>
<evidence type="ECO:0000313" key="2">
    <source>
        <dbReference type="EMBL" id="KAJ4462645.1"/>
    </source>
</evidence>
<reference evidence="2" key="1">
    <citation type="journal article" date="2022" name="bioRxiv">
        <title>Genomics of Preaxostyla Flagellates Illuminates Evolutionary Transitions and the Path Towards Mitochondrial Loss.</title>
        <authorList>
            <person name="Novak L.V.F."/>
            <person name="Treitli S.C."/>
            <person name="Pyrih J."/>
            <person name="Halakuc P."/>
            <person name="Pipaliya S.V."/>
            <person name="Vacek V."/>
            <person name="Brzon O."/>
            <person name="Soukal P."/>
            <person name="Eme L."/>
            <person name="Dacks J.B."/>
            <person name="Karnkowska A."/>
            <person name="Elias M."/>
            <person name="Hampl V."/>
        </authorList>
    </citation>
    <scope>NUCLEOTIDE SEQUENCE</scope>
    <source>
        <strain evidence="2">RCP-MX</strain>
    </source>
</reference>
<feature type="compositionally biased region" description="Low complexity" evidence="1">
    <location>
        <begin position="209"/>
        <end position="238"/>
    </location>
</feature>
<feature type="compositionally biased region" description="Acidic residues" evidence="1">
    <location>
        <begin position="175"/>
        <end position="193"/>
    </location>
</feature>
<dbReference type="Pfam" id="PF06658">
    <property type="entry name" value="DUF1168"/>
    <property type="match status" value="1"/>
</dbReference>
<dbReference type="Proteomes" id="UP001141327">
    <property type="component" value="Unassembled WGS sequence"/>
</dbReference>
<feature type="compositionally biased region" description="Basic and acidic residues" evidence="1">
    <location>
        <begin position="129"/>
        <end position="139"/>
    </location>
</feature>
<proteinExistence type="predicted"/>
<protein>
    <submittedName>
        <fullName evidence="2">Uncharacterized protein</fullName>
    </submittedName>
</protein>
<feature type="compositionally biased region" description="Basic and acidic residues" evidence="1">
    <location>
        <begin position="1"/>
        <end position="17"/>
    </location>
</feature>